<comment type="similarity">
    <text evidence="3">Belongs to the cytochrome b560 family.</text>
</comment>
<comment type="subcellular location">
    <subcellularLocation>
        <location evidence="2">Membrane</location>
    </subcellularLocation>
</comment>
<evidence type="ECO:0000256" key="4">
    <source>
        <dbReference type="ARBA" id="ARBA00022617"/>
    </source>
</evidence>
<proteinExistence type="inferred from homology"/>
<name>A0ABQ2CYS5_9DEIO</name>
<evidence type="ECO:0000256" key="5">
    <source>
        <dbReference type="ARBA" id="ARBA00022692"/>
    </source>
</evidence>
<dbReference type="Gene3D" id="1.20.1300.10">
    <property type="entry name" value="Fumarate reductase/succinate dehydrogenase, transmembrane subunit"/>
    <property type="match status" value="1"/>
</dbReference>
<keyword evidence="4" id="KW-0349">Heme</keyword>
<dbReference type="PANTHER" id="PTHR41910:SF1">
    <property type="entry name" value="SUCCINATE DEHYDROGENASE HYDROPHOBIC MEMBRANE ANCHOR SUBUNIT"/>
    <property type="match status" value="1"/>
</dbReference>
<dbReference type="Pfam" id="PF01127">
    <property type="entry name" value="Sdh_cyt"/>
    <property type="match status" value="1"/>
</dbReference>
<evidence type="ECO:0000256" key="9">
    <source>
        <dbReference type="ARBA" id="ARBA00023136"/>
    </source>
</evidence>
<evidence type="ECO:0000256" key="1">
    <source>
        <dbReference type="ARBA" id="ARBA00001971"/>
    </source>
</evidence>
<keyword evidence="7 10" id="KW-1133">Transmembrane helix</keyword>
<dbReference type="RefSeq" id="WP_188999830.1">
    <property type="nucleotide sequence ID" value="NZ_BMOD01000002.1"/>
</dbReference>
<comment type="caution">
    <text evidence="11">The sequence shown here is derived from an EMBL/GenBank/DDBJ whole genome shotgun (WGS) entry which is preliminary data.</text>
</comment>
<dbReference type="SUPFAM" id="SSF81343">
    <property type="entry name" value="Fumarate reductase respiratory complex transmembrane subunits"/>
    <property type="match status" value="1"/>
</dbReference>
<evidence type="ECO:0000256" key="3">
    <source>
        <dbReference type="ARBA" id="ARBA00007244"/>
    </source>
</evidence>
<comment type="cofactor">
    <cofactor evidence="1">
        <name>heme</name>
        <dbReference type="ChEBI" id="CHEBI:30413"/>
    </cofactor>
</comment>
<keyword evidence="8" id="KW-0408">Iron</keyword>
<dbReference type="InterPro" id="IPR039023">
    <property type="entry name" value="SdhC_prok"/>
</dbReference>
<dbReference type="PANTHER" id="PTHR41910">
    <property type="entry name" value="SUCCINATE DEHYDROGENASE 2 MEMBRANE SUBUNIT SDHC"/>
    <property type="match status" value="1"/>
</dbReference>
<evidence type="ECO:0000256" key="6">
    <source>
        <dbReference type="ARBA" id="ARBA00022723"/>
    </source>
</evidence>
<keyword evidence="9 10" id="KW-0472">Membrane</keyword>
<keyword evidence="6" id="KW-0479">Metal-binding</keyword>
<keyword evidence="5 10" id="KW-0812">Transmembrane</keyword>
<gene>
    <name evidence="11" type="ORF">GCM10008938_06510</name>
</gene>
<protein>
    <submittedName>
        <fullName evidence="11">Succinate dehydrogenase, cytochrome b556 subunit</fullName>
    </submittedName>
</protein>
<evidence type="ECO:0000256" key="7">
    <source>
        <dbReference type="ARBA" id="ARBA00022989"/>
    </source>
</evidence>
<reference evidence="12" key="1">
    <citation type="journal article" date="2019" name="Int. J. Syst. Evol. Microbiol.">
        <title>The Global Catalogue of Microorganisms (GCM) 10K type strain sequencing project: providing services to taxonomists for standard genome sequencing and annotation.</title>
        <authorList>
            <consortium name="The Broad Institute Genomics Platform"/>
            <consortium name="The Broad Institute Genome Sequencing Center for Infectious Disease"/>
            <person name="Wu L."/>
            <person name="Ma J."/>
        </authorList>
    </citation>
    <scope>NUCLEOTIDE SEQUENCE [LARGE SCALE GENOMIC DNA]</scope>
    <source>
        <strain evidence="12">JCM 14370</strain>
    </source>
</reference>
<accession>A0ABQ2CYS5</accession>
<dbReference type="InterPro" id="IPR014314">
    <property type="entry name" value="Succ_DH_cytb556"/>
</dbReference>
<dbReference type="InterPro" id="IPR034804">
    <property type="entry name" value="SQR/QFR_C/D"/>
</dbReference>
<evidence type="ECO:0000313" key="11">
    <source>
        <dbReference type="EMBL" id="GGJ23032.1"/>
    </source>
</evidence>
<feature type="transmembrane region" description="Helical" evidence="10">
    <location>
        <begin position="21"/>
        <end position="41"/>
    </location>
</feature>
<sequence>MIGGYRGKEGQWAFMLHRISGLAILLYLLLHILSIGSIAISRDAYEAVHAVESHWLFSIGLVFVTAGVLYHALNGLRIIFMDFAGWGVKIQRELFYLVLVISAVGGLMTGVLTLGRILGWFPEA</sequence>
<dbReference type="Proteomes" id="UP000632222">
    <property type="component" value="Unassembled WGS sequence"/>
</dbReference>
<dbReference type="EMBL" id="BMOD01000002">
    <property type="protein sequence ID" value="GGJ23032.1"/>
    <property type="molecule type" value="Genomic_DNA"/>
</dbReference>
<evidence type="ECO:0000313" key="12">
    <source>
        <dbReference type="Proteomes" id="UP000632222"/>
    </source>
</evidence>
<evidence type="ECO:0000256" key="8">
    <source>
        <dbReference type="ARBA" id="ARBA00023004"/>
    </source>
</evidence>
<dbReference type="NCBIfam" id="TIGR02970">
    <property type="entry name" value="succ_dehyd_cytB"/>
    <property type="match status" value="1"/>
</dbReference>
<feature type="transmembrane region" description="Helical" evidence="10">
    <location>
        <begin position="94"/>
        <end position="118"/>
    </location>
</feature>
<evidence type="ECO:0000256" key="2">
    <source>
        <dbReference type="ARBA" id="ARBA00004370"/>
    </source>
</evidence>
<feature type="transmembrane region" description="Helical" evidence="10">
    <location>
        <begin position="53"/>
        <end position="73"/>
    </location>
</feature>
<evidence type="ECO:0000256" key="10">
    <source>
        <dbReference type="SAM" id="Phobius"/>
    </source>
</evidence>
<keyword evidence="12" id="KW-1185">Reference proteome</keyword>
<dbReference type="InterPro" id="IPR000701">
    <property type="entry name" value="SuccDH_FuR_B_TM-su"/>
</dbReference>
<organism evidence="11 12">
    <name type="scientific">Deinococcus roseus</name>
    <dbReference type="NCBI Taxonomy" id="392414"/>
    <lineage>
        <taxon>Bacteria</taxon>
        <taxon>Thermotogati</taxon>
        <taxon>Deinococcota</taxon>
        <taxon>Deinococci</taxon>
        <taxon>Deinococcales</taxon>
        <taxon>Deinococcaceae</taxon>
        <taxon>Deinococcus</taxon>
    </lineage>
</organism>